<dbReference type="Proteomes" id="UP000192578">
    <property type="component" value="Unassembled WGS sequence"/>
</dbReference>
<sequence length="131" mass="15107">MVSSGGYGGIRPVQTTASIRYPAEGTVAYVRFRLWRAYGTQRRVRWDTSGSDYGEHTVPSGGYGGIRPVQTTVSIWYPAEGTVGYVRFRLRRAYGTQRRVRWDKSGSDYGHHPVYVEYMKDIERRRSLEYI</sequence>
<organism evidence="1 2">
    <name type="scientific">Hypsibius exemplaris</name>
    <name type="common">Freshwater tardigrade</name>
    <dbReference type="NCBI Taxonomy" id="2072580"/>
    <lineage>
        <taxon>Eukaryota</taxon>
        <taxon>Metazoa</taxon>
        <taxon>Ecdysozoa</taxon>
        <taxon>Tardigrada</taxon>
        <taxon>Eutardigrada</taxon>
        <taxon>Parachela</taxon>
        <taxon>Hypsibioidea</taxon>
        <taxon>Hypsibiidae</taxon>
        <taxon>Hypsibius</taxon>
    </lineage>
</organism>
<protein>
    <submittedName>
        <fullName evidence="1">Uncharacterized protein</fullName>
    </submittedName>
</protein>
<accession>A0A9X6RML5</accession>
<evidence type="ECO:0000313" key="2">
    <source>
        <dbReference type="Proteomes" id="UP000192578"/>
    </source>
</evidence>
<reference evidence="2" key="1">
    <citation type="submission" date="2017-01" db="EMBL/GenBank/DDBJ databases">
        <title>Comparative genomics of anhydrobiosis in the tardigrade Hypsibius dujardini.</title>
        <authorList>
            <person name="Yoshida Y."/>
            <person name="Koutsovoulos G."/>
            <person name="Laetsch D."/>
            <person name="Stevens L."/>
            <person name="Kumar S."/>
            <person name="Horikawa D."/>
            <person name="Ishino K."/>
            <person name="Komine S."/>
            <person name="Tomita M."/>
            <person name="Blaxter M."/>
            <person name="Arakawa K."/>
        </authorList>
    </citation>
    <scope>NUCLEOTIDE SEQUENCE [LARGE SCALE GENOMIC DNA]</scope>
    <source>
        <strain evidence="2">Z151</strain>
    </source>
</reference>
<dbReference type="EMBL" id="MTYJ01000322">
    <property type="protein sequence ID" value="OWA53449.1"/>
    <property type="molecule type" value="Genomic_DNA"/>
</dbReference>
<dbReference type="AlphaFoldDB" id="A0A9X6RML5"/>
<comment type="caution">
    <text evidence="1">The sequence shown here is derived from an EMBL/GenBank/DDBJ whole genome shotgun (WGS) entry which is preliminary data.</text>
</comment>
<gene>
    <name evidence="1" type="ORF">BV898_17877</name>
</gene>
<evidence type="ECO:0000313" key="1">
    <source>
        <dbReference type="EMBL" id="OWA53449.1"/>
    </source>
</evidence>
<name>A0A9X6RML5_HYPEX</name>
<keyword evidence="2" id="KW-1185">Reference proteome</keyword>
<proteinExistence type="predicted"/>